<organism evidence="2">
    <name type="scientific">Oryza meridionalis</name>
    <dbReference type="NCBI Taxonomy" id="40149"/>
    <lineage>
        <taxon>Eukaryota</taxon>
        <taxon>Viridiplantae</taxon>
        <taxon>Streptophyta</taxon>
        <taxon>Embryophyta</taxon>
        <taxon>Tracheophyta</taxon>
        <taxon>Spermatophyta</taxon>
        <taxon>Magnoliopsida</taxon>
        <taxon>Liliopsida</taxon>
        <taxon>Poales</taxon>
        <taxon>Poaceae</taxon>
        <taxon>BOP clade</taxon>
        <taxon>Oryzoideae</taxon>
        <taxon>Oryzeae</taxon>
        <taxon>Oryzinae</taxon>
        <taxon>Oryza</taxon>
    </lineage>
</organism>
<reference evidence="2" key="1">
    <citation type="submission" date="2015-04" db="UniProtKB">
        <authorList>
            <consortium name="EnsemblPlants"/>
        </authorList>
    </citation>
    <scope>IDENTIFICATION</scope>
</reference>
<dbReference type="EnsemblPlants" id="OMERI11G11870.1">
    <property type="protein sequence ID" value="OMERI11G11870.1"/>
    <property type="gene ID" value="OMERI11G11870"/>
</dbReference>
<protein>
    <submittedName>
        <fullName evidence="2">Uncharacterized protein</fullName>
    </submittedName>
</protein>
<dbReference type="AlphaFoldDB" id="A0A0E0F5Z2"/>
<keyword evidence="3" id="KW-1185">Reference proteome</keyword>
<dbReference type="Proteomes" id="UP000008021">
    <property type="component" value="Chromosome 11"/>
</dbReference>
<keyword evidence="1" id="KW-0175">Coiled coil</keyword>
<sequence length="85" mass="9892">MLDGEKAILEQKIAAATARMNELRRTNHEMEVKLVIYDAIAGRRKNLDDLSLNFIDDLQKEVAQRREEVQKRMQELFSMDSSKPT</sequence>
<reference evidence="2" key="2">
    <citation type="submission" date="2018-05" db="EMBL/GenBank/DDBJ databases">
        <title>OmerRS3 (Oryza meridionalis Reference Sequence Version 3).</title>
        <authorList>
            <person name="Zhang J."/>
            <person name="Kudrna D."/>
            <person name="Lee S."/>
            <person name="Talag J."/>
            <person name="Welchert J."/>
            <person name="Wing R.A."/>
        </authorList>
    </citation>
    <scope>NUCLEOTIDE SEQUENCE [LARGE SCALE GENOMIC DNA]</scope>
    <source>
        <strain evidence="2">cv. OR44</strain>
    </source>
</reference>
<evidence type="ECO:0000313" key="3">
    <source>
        <dbReference type="Proteomes" id="UP000008021"/>
    </source>
</evidence>
<proteinExistence type="predicted"/>
<dbReference type="Gramene" id="OMERI11G11870.1">
    <property type="protein sequence ID" value="OMERI11G11870.1"/>
    <property type="gene ID" value="OMERI11G11870"/>
</dbReference>
<dbReference type="HOGENOM" id="CLU_192473_0_0_1"/>
<evidence type="ECO:0000256" key="1">
    <source>
        <dbReference type="SAM" id="Coils"/>
    </source>
</evidence>
<evidence type="ECO:0000313" key="2">
    <source>
        <dbReference type="EnsemblPlants" id="OMERI11G11870.1"/>
    </source>
</evidence>
<name>A0A0E0F5Z2_9ORYZ</name>
<feature type="coiled-coil region" evidence="1">
    <location>
        <begin position="6"/>
        <end position="75"/>
    </location>
</feature>
<accession>A0A0E0F5Z2</accession>